<dbReference type="AlphaFoldDB" id="A0A419QBM0"/>
<accession>A0A419QBM0</accession>
<comment type="caution">
    <text evidence="1">The sequence shown here is derived from an EMBL/GenBank/DDBJ whole genome shotgun (WGS) entry which is preliminary data.</text>
</comment>
<evidence type="ECO:0000313" key="1">
    <source>
        <dbReference type="EMBL" id="KAG5444469.1"/>
    </source>
</evidence>
<dbReference type="Proteomes" id="UP000286415">
    <property type="component" value="Unassembled WGS sequence"/>
</dbReference>
<keyword evidence="2" id="KW-1185">Reference proteome</keyword>
<protein>
    <submittedName>
        <fullName evidence="1">Uncharacterized protein</fullName>
    </submittedName>
</protein>
<reference evidence="1 2" key="2">
    <citation type="journal article" date="2021" name="Genomics">
        <title>High-quality reference genome for Clonorchis sinensis.</title>
        <authorList>
            <person name="Young N.D."/>
            <person name="Stroehlein A.J."/>
            <person name="Kinkar L."/>
            <person name="Wang T."/>
            <person name="Sohn W.M."/>
            <person name="Chang B.C.H."/>
            <person name="Kaur P."/>
            <person name="Weisz D."/>
            <person name="Dudchenko O."/>
            <person name="Aiden E.L."/>
            <person name="Korhonen P.K."/>
            <person name="Gasser R.B."/>
        </authorList>
    </citation>
    <scope>NUCLEOTIDE SEQUENCE [LARGE SCALE GENOMIC DNA]</scope>
    <source>
        <strain evidence="1">Cs-k2</strain>
    </source>
</reference>
<name>A0A419QBM0_CLOSI</name>
<dbReference type="InParanoid" id="A0A419QBM0"/>
<dbReference type="EMBL" id="NIRI02000056">
    <property type="protein sequence ID" value="KAG5444469.1"/>
    <property type="molecule type" value="Genomic_DNA"/>
</dbReference>
<gene>
    <name evidence="1" type="ORF">CSKR_101854</name>
</gene>
<evidence type="ECO:0000313" key="2">
    <source>
        <dbReference type="Proteomes" id="UP000286415"/>
    </source>
</evidence>
<reference evidence="1 2" key="1">
    <citation type="journal article" date="2018" name="Biotechnol. Adv.">
        <title>Improved genomic resources and new bioinformatic workflow for the carcinogenic parasite Clonorchis sinensis: Biotechnological implications.</title>
        <authorList>
            <person name="Wang D."/>
            <person name="Korhonen P.K."/>
            <person name="Gasser R.B."/>
            <person name="Young N.D."/>
        </authorList>
    </citation>
    <scope>NUCLEOTIDE SEQUENCE [LARGE SCALE GENOMIC DNA]</scope>
    <source>
        <strain evidence="1">Cs-k2</strain>
    </source>
</reference>
<proteinExistence type="predicted"/>
<organism evidence="1 2">
    <name type="scientific">Clonorchis sinensis</name>
    <name type="common">Chinese liver fluke</name>
    <dbReference type="NCBI Taxonomy" id="79923"/>
    <lineage>
        <taxon>Eukaryota</taxon>
        <taxon>Metazoa</taxon>
        <taxon>Spiralia</taxon>
        <taxon>Lophotrochozoa</taxon>
        <taxon>Platyhelminthes</taxon>
        <taxon>Trematoda</taxon>
        <taxon>Digenea</taxon>
        <taxon>Opisthorchiida</taxon>
        <taxon>Opisthorchiata</taxon>
        <taxon>Opisthorchiidae</taxon>
        <taxon>Clonorchis</taxon>
    </lineage>
</organism>
<sequence>MLTLPNEPRSGDYQRVSKQREKSPVGCSIQQPRCHIERQQCLHRQRGAAKTRKRARGQSLHLKCLRPVYLFLTDSIQQRRGNPAYEQELPNVLFASAGILPGHPHLDMMTIRVLNQSFWLKSLTAKQWCLAGNASTLPLLPNNSPHMLQLPTWRVGEGDCVCQTSSHRQTWYKRLCDCRADTPEYSLIDPRGTQTGTPRILSVPNCHATRRTRAGILPGCREAEVGFEPRTFRSVNSRSNHLGRLAPIHL</sequence>